<gene>
    <name evidence="3" type="ORF">TSACC_22358</name>
</gene>
<proteinExistence type="predicted"/>
<evidence type="ECO:0000313" key="3">
    <source>
        <dbReference type="EMBL" id="GAT33937.1"/>
    </source>
</evidence>
<accession>A0A146GAW9</accession>
<dbReference type="OrthoDB" id="205491at2"/>
<dbReference type="EMBL" id="BDCO01000002">
    <property type="protein sequence ID" value="GAT33937.1"/>
    <property type="molecule type" value="Genomic_DNA"/>
</dbReference>
<name>A0A146GAW9_TERSA</name>
<evidence type="ECO:0000256" key="2">
    <source>
        <dbReference type="SAM" id="SignalP"/>
    </source>
</evidence>
<dbReference type="AlphaFoldDB" id="A0A146GAW9"/>
<feature type="chain" id="PRO_5007524683" evidence="2">
    <location>
        <begin position="20"/>
        <end position="226"/>
    </location>
</feature>
<dbReference type="InParanoid" id="A0A146GAW9"/>
<feature type="region of interest" description="Disordered" evidence="1">
    <location>
        <begin position="205"/>
        <end position="226"/>
    </location>
</feature>
<dbReference type="Proteomes" id="UP000076023">
    <property type="component" value="Unassembled WGS sequence"/>
</dbReference>
<feature type="compositionally biased region" description="Low complexity" evidence="1">
    <location>
        <begin position="213"/>
        <end position="226"/>
    </location>
</feature>
<reference evidence="4" key="1">
    <citation type="journal article" date="2017" name="Genome Announc.">
        <title>Draft Genome Sequence of Terrimicrobium sacchariphilum NM-5T, a Facultative Anaerobic Soil Bacterium of the Class Spartobacteria.</title>
        <authorList>
            <person name="Qiu Y.L."/>
            <person name="Tourlousse D.M."/>
            <person name="Matsuura N."/>
            <person name="Ohashi A."/>
            <person name="Sekiguchi Y."/>
        </authorList>
    </citation>
    <scope>NUCLEOTIDE SEQUENCE [LARGE SCALE GENOMIC DNA]</scope>
    <source>
        <strain evidence="4">NM-5</strain>
    </source>
</reference>
<dbReference type="STRING" id="690879.TSACC_22358"/>
<dbReference type="RefSeq" id="WP_075079612.1">
    <property type="nucleotide sequence ID" value="NZ_BDCO01000002.1"/>
</dbReference>
<sequence>MNLRILLFSALVSVGTVKAGSFGGPPPFTNGSPLPTGTDGLYQGVATGTNLTGLFTFEISGGSQTSTTRNNTWVFFVDGNILSGGTQANISQGKVTGILDSSAQRSLTGDGGTIQGSVAYIVPGNAATGYFKGDIDLGSPVGSFSGYGKVSGTPARTDQLVYIMDLSGVSITATGSSTVIIDPVTVTTINVPGSSLPESRFNFRGTRLRTGPSVSTTDTSSSSSTQ</sequence>
<comment type="caution">
    <text evidence="3">The sequence shown here is derived from an EMBL/GenBank/DDBJ whole genome shotgun (WGS) entry which is preliminary data.</text>
</comment>
<evidence type="ECO:0000313" key="4">
    <source>
        <dbReference type="Proteomes" id="UP000076023"/>
    </source>
</evidence>
<feature type="signal peptide" evidence="2">
    <location>
        <begin position="1"/>
        <end position="19"/>
    </location>
</feature>
<organism evidence="3 4">
    <name type="scientific">Terrimicrobium sacchariphilum</name>
    <dbReference type="NCBI Taxonomy" id="690879"/>
    <lineage>
        <taxon>Bacteria</taxon>
        <taxon>Pseudomonadati</taxon>
        <taxon>Verrucomicrobiota</taxon>
        <taxon>Terrimicrobiia</taxon>
        <taxon>Terrimicrobiales</taxon>
        <taxon>Terrimicrobiaceae</taxon>
        <taxon>Terrimicrobium</taxon>
    </lineage>
</organism>
<protein>
    <submittedName>
        <fullName evidence="3">Uncharacterized protein</fullName>
    </submittedName>
</protein>
<keyword evidence="2" id="KW-0732">Signal</keyword>
<keyword evidence="4" id="KW-1185">Reference proteome</keyword>
<evidence type="ECO:0000256" key="1">
    <source>
        <dbReference type="SAM" id="MobiDB-lite"/>
    </source>
</evidence>